<name>A0A2T3IVQ3_9GAMM</name>
<sequence>MYTRYSPLRIFVRRAFVVTVGVVTFPVMMFTAMETRSRLYSYLHRVWLKTSTKPVWLTQTELAAQQLY</sequence>
<keyword evidence="1" id="KW-0812">Transmembrane</keyword>
<reference evidence="2 3" key="1">
    <citation type="submission" date="2018-03" db="EMBL/GenBank/DDBJ databases">
        <title>Whole genome sequencing of Histamine producing bacteria.</title>
        <authorList>
            <person name="Butler K."/>
        </authorList>
    </citation>
    <scope>NUCLEOTIDE SEQUENCE [LARGE SCALE GENOMIC DNA]</scope>
    <source>
        <strain evidence="2 3">JCM 13586</strain>
    </source>
</reference>
<evidence type="ECO:0000313" key="3">
    <source>
        <dbReference type="Proteomes" id="UP000241222"/>
    </source>
</evidence>
<gene>
    <name evidence="2" type="ORF">C9I99_18060</name>
</gene>
<proteinExistence type="predicted"/>
<dbReference type="AlphaFoldDB" id="A0A2T3IVQ3"/>
<comment type="caution">
    <text evidence="2">The sequence shown here is derived from an EMBL/GenBank/DDBJ whole genome shotgun (WGS) entry which is preliminary data.</text>
</comment>
<dbReference type="Proteomes" id="UP000241222">
    <property type="component" value="Unassembled WGS sequence"/>
</dbReference>
<evidence type="ECO:0000256" key="1">
    <source>
        <dbReference type="SAM" id="Phobius"/>
    </source>
</evidence>
<evidence type="ECO:0000313" key="2">
    <source>
        <dbReference type="EMBL" id="PSU32502.1"/>
    </source>
</evidence>
<accession>A0A2T3IVQ3</accession>
<keyword evidence="1" id="KW-1133">Transmembrane helix</keyword>
<keyword evidence="1" id="KW-0472">Membrane</keyword>
<dbReference type="InterPro" id="IPR019663">
    <property type="entry name" value="YbfA"/>
</dbReference>
<dbReference type="OrthoDB" id="5588755at2"/>
<feature type="transmembrane region" description="Helical" evidence="1">
    <location>
        <begin position="12"/>
        <end position="33"/>
    </location>
</feature>
<dbReference type="RefSeq" id="WP_107350251.1">
    <property type="nucleotide sequence ID" value="NZ_PYMH01000009.1"/>
</dbReference>
<protein>
    <submittedName>
        <fullName evidence="2">DUF2517 domain-containing protein</fullName>
    </submittedName>
</protein>
<keyword evidence="3" id="KW-1185">Reference proteome</keyword>
<organism evidence="2 3">
    <name type="scientific">Photobacterium lutimaris</name>
    <dbReference type="NCBI Taxonomy" id="388278"/>
    <lineage>
        <taxon>Bacteria</taxon>
        <taxon>Pseudomonadati</taxon>
        <taxon>Pseudomonadota</taxon>
        <taxon>Gammaproteobacteria</taxon>
        <taxon>Vibrionales</taxon>
        <taxon>Vibrionaceae</taxon>
        <taxon>Photobacterium</taxon>
    </lineage>
</organism>
<dbReference type="Pfam" id="PF10725">
    <property type="entry name" value="DUF2517"/>
    <property type="match status" value="1"/>
</dbReference>
<dbReference type="EMBL" id="PYMH01000009">
    <property type="protein sequence ID" value="PSU32502.1"/>
    <property type="molecule type" value="Genomic_DNA"/>
</dbReference>